<dbReference type="AlphaFoldDB" id="A0A7J6AWM0"/>
<evidence type="ECO:0000313" key="2">
    <source>
        <dbReference type="EMBL" id="KAF4085948.1"/>
    </source>
</evidence>
<dbReference type="Proteomes" id="UP000593565">
    <property type="component" value="Unassembled WGS sequence"/>
</dbReference>
<dbReference type="InterPro" id="IPR037069">
    <property type="entry name" value="AcylCoA_DH/ox_N_sf"/>
</dbReference>
<dbReference type="GO" id="GO:0005739">
    <property type="term" value="C:mitochondrion"/>
    <property type="evidence" value="ECO:0007669"/>
    <property type="project" value="TreeGrafter"/>
</dbReference>
<dbReference type="InterPro" id="IPR013786">
    <property type="entry name" value="AcylCoA_DH/ox_N"/>
</dbReference>
<dbReference type="InterPro" id="IPR009100">
    <property type="entry name" value="AcylCoA_DH/oxidase_NM_dom_sf"/>
</dbReference>
<comment type="caution">
    <text evidence="2">The sequence shown here is derived from an EMBL/GenBank/DDBJ whole genome shotgun (WGS) entry which is preliminary data.</text>
</comment>
<dbReference type="SUPFAM" id="SSF56645">
    <property type="entry name" value="Acyl-CoA dehydrogenase NM domain-like"/>
    <property type="match status" value="1"/>
</dbReference>
<dbReference type="Gene3D" id="1.10.540.10">
    <property type="entry name" value="Acyl-CoA dehydrogenase/oxidase, N-terminal domain"/>
    <property type="match status" value="1"/>
</dbReference>
<proteinExistence type="predicted"/>
<accession>A0A7J6AWM0</accession>
<dbReference type="Pfam" id="PF02771">
    <property type="entry name" value="Acyl-CoA_dh_N"/>
    <property type="match status" value="1"/>
</dbReference>
<dbReference type="PANTHER" id="PTHR43831">
    <property type="entry name" value="ISOBUTYRYL-COA DEHYDROGENASE"/>
    <property type="match status" value="1"/>
</dbReference>
<dbReference type="GO" id="GO:0016627">
    <property type="term" value="F:oxidoreductase activity, acting on the CH-CH group of donors"/>
    <property type="evidence" value="ECO:0007669"/>
    <property type="project" value="InterPro"/>
</dbReference>
<reference evidence="2 3" key="1">
    <citation type="submission" date="2020-02" db="EMBL/GenBank/DDBJ databases">
        <title>A chromosome-scale genome assembly of the black bullhead catfish (Ameiurus melas).</title>
        <authorList>
            <person name="Wen M."/>
            <person name="Zham M."/>
            <person name="Cabau C."/>
            <person name="Klopp C."/>
            <person name="Donnadieu C."/>
            <person name="Roques C."/>
            <person name="Bouchez O."/>
            <person name="Lampietro C."/>
            <person name="Jouanno E."/>
            <person name="Herpin A."/>
            <person name="Louis A."/>
            <person name="Berthelot C."/>
            <person name="Parey E."/>
            <person name="Roest-Crollius H."/>
            <person name="Braasch I."/>
            <person name="Postlethwait J."/>
            <person name="Robinson-Rechavi M."/>
            <person name="Echchiki A."/>
            <person name="Begum T."/>
            <person name="Montfort J."/>
            <person name="Schartl M."/>
            <person name="Bobe J."/>
            <person name="Guiguen Y."/>
        </authorList>
    </citation>
    <scope>NUCLEOTIDE SEQUENCE [LARGE SCALE GENOMIC DNA]</scope>
    <source>
        <strain evidence="2">M_S1</strain>
        <tissue evidence="2">Blood</tissue>
    </source>
</reference>
<keyword evidence="3" id="KW-1185">Reference proteome</keyword>
<dbReference type="EMBL" id="JAAGNN010000008">
    <property type="protein sequence ID" value="KAF4085948.1"/>
    <property type="molecule type" value="Genomic_DNA"/>
</dbReference>
<gene>
    <name evidence="2" type="ORF">AMELA_G00100800</name>
</gene>
<dbReference type="InterPro" id="IPR052547">
    <property type="entry name" value="Mito_Isobutyryl-CoADH"/>
</dbReference>
<protein>
    <recommendedName>
        <fullName evidence="1">Acyl-CoA dehydrogenase/oxidase N-terminal domain-containing protein</fullName>
    </recommendedName>
</protein>
<sequence>MAAVVSASLWRFVRSASCSVERSRGLIFNRVQKRGIAACIDPSIGLTDEQKEFQKVAFDFAANEMAPHMARWDENEIFPVETMRKAAQLGFGGIYVQPDVGGSGLSRLDTSIIFEALSTGCASTTAYISIHKLPG</sequence>
<organism evidence="2 3">
    <name type="scientific">Ameiurus melas</name>
    <name type="common">Black bullhead</name>
    <name type="synonym">Silurus melas</name>
    <dbReference type="NCBI Taxonomy" id="219545"/>
    <lineage>
        <taxon>Eukaryota</taxon>
        <taxon>Metazoa</taxon>
        <taxon>Chordata</taxon>
        <taxon>Craniata</taxon>
        <taxon>Vertebrata</taxon>
        <taxon>Euteleostomi</taxon>
        <taxon>Actinopterygii</taxon>
        <taxon>Neopterygii</taxon>
        <taxon>Teleostei</taxon>
        <taxon>Ostariophysi</taxon>
        <taxon>Siluriformes</taxon>
        <taxon>Ictaluridae</taxon>
        <taxon>Ameiurus</taxon>
    </lineage>
</organism>
<evidence type="ECO:0000313" key="3">
    <source>
        <dbReference type="Proteomes" id="UP000593565"/>
    </source>
</evidence>
<feature type="domain" description="Acyl-CoA dehydrogenase/oxidase N-terminal" evidence="1">
    <location>
        <begin position="47"/>
        <end position="132"/>
    </location>
</feature>
<name>A0A7J6AWM0_AMEME</name>
<dbReference type="PANTHER" id="PTHR43831:SF1">
    <property type="entry name" value="ISOBUTYRYL-COA DEHYDROGENASE, MITOCHONDRIAL"/>
    <property type="match status" value="1"/>
</dbReference>
<evidence type="ECO:0000259" key="1">
    <source>
        <dbReference type="Pfam" id="PF02771"/>
    </source>
</evidence>
<dbReference type="GO" id="GO:0050660">
    <property type="term" value="F:flavin adenine dinucleotide binding"/>
    <property type="evidence" value="ECO:0007669"/>
    <property type="project" value="InterPro"/>
</dbReference>